<dbReference type="CDD" id="cd02440">
    <property type="entry name" value="AdoMet_MTases"/>
    <property type="match status" value="1"/>
</dbReference>
<dbReference type="Gene3D" id="2.40.50.140">
    <property type="entry name" value="Nucleic acid-binding proteins"/>
    <property type="match status" value="1"/>
</dbReference>
<dbReference type="InterPro" id="IPR002792">
    <property type="entry name" value="TRAM_dom"/>
</dbReference>
<dbReference type="PANTHER" id="PTHR11061">
    <property type="entry name" value="RNA M5U METHYLTRANSFERASE"/>
    <property type="match status" value="1"/>
</dbReference>
<dbReference type="NCBIfam" id="TIGR00479">
    <property type="entry name" value="rumA"/>
    <property type="match status" value="1"/>
</dbReference>
<dbReference type="GO" id="GO:0032259">
    <property type="term" value="P:methylation"/>
    <property type="evidence" value="ECO:0007669"/>
    <property type="project" value="UniProtKB-KW"/>
</dbReference>
<feature type="binding site" evidence="4">
    <location>
        <position position="381"/>
    </location>
    <ligand>
        <name>S-adenosyl-L-methionine</name>
        <dbReference type="ChEBI" id="CHEBI:59789"/>
    </ligand>
</feature>
<dbReference type="InterPro" id="IPR029063">
    <property type="entry name" value="SAM-dependent_MTases_sf"/>
</dbReference>
<dbReference type="EC" id="2.1.1.190" evidence="7"/>
<dbReference type="RefSeq" id="WP_369702791.1">
    <property type="nucleotide sequence ID" value="NZ_JBGEWD010000001.1"/>
</dbReference>
<gene>
    <name evidence="7" type="primary">rlmD</name>
    <name evidence="7" type="ORF">AB8U03_01660</name>
</gene>
<dbReference type="Gene3D" id="2.40.50.1070">
    <property type="match status" value="1"/>
</dbReference>
<feature type="binding site" evidence="4">
    <location>
        <position position="286"/>
    </location>
    <ligand>
        <name>S-adenosyl-L-methionine</name>
        <dbReference type="ChEBI" id="CHEBI:59789"/>
    </ligand>
</feature>
<feature type="active site" description="Nucleophile" evidence="4">
    <location>
        <position position="408"/>
    </location>
</feature>
<proteinExistence type="inferred from homology"/>
<dbReference type="SUPFAM" id="SSF53335">
    <property type="entry name" value="S-adenosyl-L-methionine-dependent methyltransferases"/>
    <property type="match status" value="1"/>
</dbReference>
<feature type="domain" description="TRAM" evidence="6">
    <location>
        <begin position="1"/>
        <end position="58"/>
    </location>
</feature>
<comment type="caution">
    <text evidence="7">The sequence shown here is derived from an EMBL/GenBank/DDBJ whole genome shotgun (WGS) entry which is preliminary data.</text>
</comment>
<dbReference type="PROSITE" id="PS01230">
    <property type="entry name" value="TRMA_1"/>
    <property type="match status" value="1"/>
</dbReference>
<reference evidence="7 8" key="1">
    <citation type="submission" date="2024-08" db="EMBL/GenBank/DDBJ databases">
        <title>Clostridium lapicellarii sp. nov., and Clostridium renhuaiense sp. nov., two species isolated from the mud in a fermentation cellar used for producing sauce-flavour Chinese liquors.</title>
        <authorList>
            <person name="Yang F."/>
            <person name="Wang H."/>
            <person name="Chen L.Q."/>
            <person name="Zhou N."/>
            <person name="Lu J.J."/>
            <person name="Pu X.X."/>
            <person name="Wan B."/>
            <person name="Wang L."/>
            <person name="Liu S.J."/>
        </authorList>
    </citation>
    <scope>NUCLEOTIDE SEQUENCE [LARGE SCALE GENOMIC DNA]</scope>
    <source>
        <strain evidence="7 8">MT-5</strain>
    </source>
</reference>
<name>A0ABV4BK50_9CLOT</name>
<dbReference type="GO" id="GO:0008168">
    <property type="term" value="F:methyltransferase activity"/>
    <property type="evidence" value="ECO:0007669"/>
    <property type="project" value="UniProtKB-KW"/>
</dbReference>
<dbReference type="SUPFAM" id="SSF50249">
    <property type="entry name" value="Nucleic acid-binding proteins"/>
    <property type="match status" value="1"/>
</dbReference>
<organism evidence="7 8">
    <name type="scientific">Clostridium moutaii</name>
    <dbReference type="NCBI Taxonomy" id="3240932"/>
    <lineage>
        <taxon>Bacteria</taxon>
        <taxon>Bacillati</taxon>
        <taxon>Bacillota</taxon>
        <taxon>Clostridia</taxon>
        <taxon>Eubacteriales</taxon>
        <taxon>Clostridiaceae</taxon>
        <taxon>Clostridium</taxon>
    </lineage>
</organism>
<dbReference type="PROSITE" id="PS50926">
    <property type="entry name" value="TRAM"/>
    <property type="match status" value="1"/>
</dbReference>
<evidence type="ECO:0000256" key="2">
    <source>
        <dbReference type="ARBA" id="ARBA00022679"/>
    </source>
</evidence>
<feature type="active site" evidence="5">
    <location>
        <position position="408"/>
    </location>
</feature>
<feature type="binding site" evidence="4">
    <location>
        <position position="315"/>
    </location>
    <ligand>
        <name>S-adenosyl-L-methionine</name>
        <dbReference type="ChEBI" id="CHEBI:59789"/>
    </ligand>
</feature>
<keyword evidence="2 4" id="KW-0808">Transferase</keyword>
<keyword evidence="8" id="KW-1185">Reference proteome</keyword>
<evidence type="ECO:0000313" key="8">
    <source>
        <dbReference type="Proteomes" id="UP001564657"/>
    </source>
</evidence>
<dbReference type="Proteomes" id="UP001564657">
    <property type="component" value="Unassembled WGS sequence"/>
</dbReference>
<accession>A0ABV4BK50</accession>
<dbReference type="InterPro" id="IPR012340">
    <property type="entry name" value="NA-bd_OB-fold"/>
</dbReference>
<dbReference type="PROSITE" id="PS51687">
    <property type="entry name" value="SAM_MT_RNA_M5U"/>
    <property type="match status" value="1"/>
</dbReference>
<dbReference type="PROSITE" id="PS01231">
    <property type="entry name" value="TRMA_2"/>
    <property type="match status" value="1"/>
</dbReference>
<dbReference type="InterPro" id="IPR030390">
    <property type="entry name" value="MeTrfase_TrmA_AS"/>
</dbReference>
<evidence type="ECO:0000313" key="7">
    <source>
        <dbReference type="EMBL" id="MEY7998915.1"/>
    </source>
</evidence>
<evidence type="ECO:0000256" key="5">
    <source>
        <dbReference type="PROSITE-ProRule" id="PRU10015"/>
    </source>
</evidence>
<sequence>MKKGNEYEFYIKKLQFPAMGIAEENGIKVLIKNAVPGQKIKAQITKKRNKHAEAKMLEIIENVSYAINPTCPHFNLCGGCNFQFIPYNIQVELKKQQVLDLFEESSIENFEFMGIEKSPEEFQYRNKMEFTFGDSQKGGILNLGMHIKGKAFDIVNVDNCKIVDEDFTLVLNKIVTYFRENELPYYRVRSHNGYLRNLVIRKGRNTGEILINIVTTSQTEFDFSQLTKILKNLNYKGRLMGILHTTNDSLSDVVKIDSMEILYGNNYIIEEILGLKFKIYPESFFQTNSKATERLYSIIRSFLEDASSKTVFDLYCGTGTIAQILSPHVKKVIGIELIEEAVKSANENTRLNGIENCRFTAGDVVHVMETLKDKPDLIILDPPRPGVHPKALKQIINFNAPEIIYVSCNPKTLVRDLNTLTASGYRLDKVKLMDMFPHTPHVETVAKLVRNDDL</sequence>
<evidence type="ECO:0000256" key="1">
    <source>
        <dbReference type="ARBA" id="ARBA00022603"/>
    </source>
</evidence>
<dbReference type="PANTHER" id="PTHR11061:SF30">
    <property type="entry name" value="TRNA (URACIL(54)-C(5))-METHYLTRANSFERASE"/>
    <property type="match status" value="1"/>
</dbReference>
<dbReference type="Gene3D" id="3.40.50.150">
    <property type="entry name" value="Vaccinia Virus protein VP39"/>
    <property type="match status" value="1"/>
</dbReference>
<keyword evidence="3 4" id="KW-0949">S-adenosyl-L-methionine</keyword>
<evidence type="ECO:0000256" key="4">
    <source>
        <dbReference type="PROSITE-ProRule" id="PRU01024"/>
    </source>
</evidence>
<dbReference type="Pfam" id="PF05958">
    <property type="entry name" value="tRNA_U5-meth_tr"/>
    <property type="match status" value="1"/>
</dbReference>
<dbReference type="InterPro" id="IPR030391">
    <property type="entry name" value="MeTrfase_TrmA_CS"/>
</dbReference>
<dbReference type="EMBL" id="JBGEWD010000001">
    <property type="protein sequence ID" value="MEY7998915.1"/>
    <property type="molecule type" value="Genomic_DNA"/>
</dbReference>
<keyword evidence="1 4" id="KW-0489">Methyltransferase</keyword>
<protein>
    <submittedName>
        <fullName evidence="7">23S rRNA (Uracil(1939)-C(5))-methyltransferase RlmD</fullName>
        <ecNumber evidence="7">2.1.1.190</ecNumber>
    </submittedName>
</protein>
<evidence type="ECO:0000259" key="6">
    <source>
        <dbReference type="PROSITE" id="PS50926"/>
    </source>
</evidence>
<feature type="binding site" evidence="4">
    <location>
        <position position="336"/>
    </location>
    <ligand>
        <name>S-adenosyl-L-methionine</name>
        <dbReference type="ChEBI" id="CHEBI:59789"/>
    </ligand>
</feature>
<comment type="similarity">
    <text evidence="4">Belongs to the class I-like SAM-binding methyltransferase superfamily. RNA M5U methyltransferase family.</text>
</comment>
<dbReference type="InterPro" id="IPR010280">
    <property type="entry name" value="U5_MeTrfase_fam"/>
</dbReference>
<evidence type="ECO:0000256" key="3">
    <source>
        <dbReference type="ARBA" id="ARBA00022691"/>
    </source>
</evidence>